<accession>A0A4V1Z269</accession>
<keyword evidence="4" id="KW-1185">Reference proteome</keyword>
<protein>
    <submittedName>
        <fullName evidence="3">Uncharacterized protein</fullName>
    </submittedName>
</protein>
<proteinExistence type="predicted"/>
<dbReference type="AlphaFoldDB" id="A0A4V1Z269"/>
<evidence type="ECO:0000313" key="4">
    <source>
        <dbReference type="Proteomes" id="UP000291189"/>
    </source>
</evidence>
<name>A0A4V1Z269_9ACTN</name>
<dbReference type="EMBL" id="SDPU01000018">
    <property type="protein sequence ID" value="RYU13366.1"/>
    <property type="molecule type" value="Genomic_DNA"/>
</dbReference>
<keyword evidence="2" id="KW-0472">Membrane</keyword>
<dbReference type="Proteomes" id="UP000291189">
    <property type="component" value="Unassembled WGS sequence"/>
</dbReference>
<organism evidence="3 4">
    <name type="scientific">Nocardioides iriomotensis</name>
    <dbReference type="NCBI Taxonomy" id="715784"/>
    <lineage>
        <taxon>Bacteria</taxon>
        <taxon>Bacillati</taxon>
        <taxon>Actinomycetota</taxon>
        <taxon>Actinomycetes</taxon>
        <taxon>Propionibacteriales</taxon>
        <taxon>Nocardioidaceae</taxon>
        <taxon>Nocardioides</taxon>
    </lineage>
</organism>
<keyword evidence="2" id="KW-0812">Transmembrane</keyword>
<feature type="transmembrane region" description="Helical" evidence="2">
    <location>
        <begin position="59"/>
        <end position="80"/>
    </location>
</feature>
<evidence type="ECO:0000256" key="1">
    <source>
        <dbReference type="SAM" id="MobiDB-lite"/>
    </source>
</evidence>
<comment type="caution">
    <text evidence="3">The sequence shown here is derived from an EMBL/GenBank/DDBJ whole genome shotgun (WGS) entry which is preliminary data.</text>
</comment>
<gene>
    <name evidence="3" type="ORF">ETU37_05875</name>
</gene>
<evidence type="ECO:0000313" key="3">
    <source>
        <dbReference type="EMBL" id="RYU13366.1"/>
    </source>
</evidence>
<feature type="transmembrane region" description="Helical" evidence="2">
    <location>
        <begin position="86"/>
        <end position="105"/>
    </location>
</feature>
<evidence type="ECO:0000256" key="2">
    <source>
        <dbReference type="SAM" id="Phobius"/>
    </source>
</evidence>
<reference evidence="3 4" key="1">
    <citation type="submission" date="2019-01" db="EMBL/GenBank/DDBJ databases">
        <title>Nocardioides guangzhouensis sp. nov., an actinobacterium isolated from soil.</title>
        <authorList>
            <person name="Fu Y."/>
            <person name="Cai Y."/>
            <person name="Lin Z."/>
            <person name="Chen P."/>
        </authorList>
    </citation>
    <scope>NUCLEOTIDE SEQUENCE [LARGE SCALE GENOMIC DNA]</scope>
    <source>
        <strain evidence="3 4">NBRC 105384</strain>
    </source>
</reference>
<sequence>MRSSKWASLVAVVGGLTWVASAVLGWGDEPEPYSYLAGLALMLLALAFAGYALVSTAPVWLRAIVAVATPALGYMIWLSVEALGTTYVLVVLAGVVLIVAGAIGLGRTAGADPVSGGEPEPPVRGRRAAR</sequence>
<dbReference type="RefSeq" id="WP_129986287.1">
    <property type="nucleotide sequence ID" value="NZ_SDPU01000018.1"/>
</dbReference>
<feature type="transmembrane region" description="Helical" evidence="2">
    <location>
        <begin position="32"/>
        <end position="54"/>
    </location>
</feature>
<feature type="region of interest" description="Disordered" evidence="1">
    <location>
        <begin position="110"/>
        <end position="130"/>
    </location>
</feature>
<keyword evidence="2" id="KW-1133">Transmembrane helix</keyword>